<sequence length="51" mass="5770">MGEVARAAKLYRLFPKKGSVENVRKRMNSLGIAEADVFEQIGDAERCWLSQ</sequence>
<evidence type="ECO:0000313" key="1">
    <source>
        <dbReference type="EMBL" id="MDO6414292.1"/>
    </source>
</evidence>
<name>A0ABT8Y7I6_9SPHN</name>
<reference evidence="1" key="1">
    <citation type="submission" date="2023-07" db="EMBL/GenBank/DDBJ databases">
        <authorList>
            <person name="Kim M."/>
        </authorList>
    </citation>
    <scope>NUCLEOTIDE SEQUENCE</scope>
    <source>
        <strain evidence="1">BIUV-7</strain>
    </source>
</reference>
<dbReference type="RefSeq" id="WP_303541365.1">
    <property type="nucleotide sequence ID" value="NZ_JAUOTP010000003.1"/>
</dbReference>
<proteinExistence type="predicted"/>
<comment type="caution">
    <text evidence="1">The sequence shown here is derived from an EMBL/GenBank/DDBJ whole genome shotgun (WGS) entry which is preliminary data.</text>
</comment>
<dbReference type="Proteomes" id="UP001169764">
    <property type="component" value="Unassembled WGS sequence"/>
</dbReference>
<dbReference type="EMBL" id="JAUOTP010000003">
    <property type="protein sequence ID" value="MDO6414292.1"/>
    <property type="molecule type" value="Genomic_DNA"/>
</dbReference>
<organism evidence="1 2">
    <name type="scientific">Sphingomonas natans</name>
    <dbReference type="NCBI Taxonomy" id="3063330"/>
    <lineage>
        <taxon>Bacteria</taxon>
        <taxon>Pseudomonadati</taxon>
        <taxon>Pseudomonadota</taxon>
        <taxon>Alphaproteobacteria</taxon>
        <taxon>Sphingomonadales</taxon>
        <taxon>Sphingomonadaceae</taxon>
        <taxon>Sphingomonas</taxon>
    </lineage>
</organism>
<gene>
    <name evidence="1" type="ORF">Q4F19_07845</name>
</gene>
<evidence type="ECO:0000313" key="2">
    <source>
        <dbReference type="Proteomes" id="UP001169764"/>
    </source>
</evidence>
<protein>
    <submittedName>
        <fullName evidence="1">Uncharacterized protein</fullName>
    </submittedName>
</protein>
<keyword evidence="2" id="KW-1185">Reference proteome</keyword>
<accession>A0ABT8Y7I6</accession>